<sequence>MIKVLAIIGMIGFGLWLLFSGHGGEKAQYRQPLRYGGSSPPAGMG</sequence>
<gene>
    <name evidence="1" type="primary">pheP_2</name>
    <name evidence="1" type="ORF">NCTC8985_02494</name>
</gene>
<accession>A0A376TJ04</accession>
<dbReference type="AlphaFoldDB" id="A0A376TJ04"/>
<evidence type="ECO:0000313" key="2">
    <source>
        <dbReference type="Proteomes" id="UP000254405"/>
    </source>
</evidence>
<reference evidence="1 2" key="1">
    <citation type="submission" date="2018-06" db="EMBL/GenBank/DDBJ databases">
        <authorList>
            <consortium name="Pathogen Informatics"/>
            <person name="Doyle S."/>
        </authorList>
    </citation>
    <scope>NUCLEOTIDE SEQUENCE [LARGE SCALE GENOMIC DNA]</scope>
    <source>
        <strain evidence="1 2">NCTC8985</strain>
    </source>
</reference>
<dbReference type="Proteomes" id="UP000254405">
    <property type="component" value="Unassembled WGS sequence"/>
</dbReference>
<protein>
    <submittedName>
        <fullName evidence="1">Phenylalanine transporter</fullName>
    </submittedName>
</protein>
<name>A0A376TJ04_ECOLX</name>
<dbReference type="EMBL" id="UGCO01000001">
    <property type="protein sequence ID" value="STI77204.1"/>
    <property type="molecule type" value="Genomic_DNA"/>
</dbReference>
<proteinExistence type="predicted"/>
<organism evidence="1 2">
    <name type="scientific">Escherichia coli</name>
    <dbReference type="NCBI Taxonomy" id="562"/>
    <lineage>
        <taxon>Bacteria</taxon>
        <taxon>Pseudomonadati</taxon>
        <taxon>Pseudomonadota</taxon>
        <taxon>Gammaproteobacteria</taxon>
        <taxon>Enterobacterales</taxon>
        <taxon>Enterobacteriaceae</taxon>
        <taxon>Escherichia</taxon>
    </lineage>
</organism>
<evidence type="ECO:0000313" key="1">
    <source>
        <dbReference type="EMBL" id="STI77204.1"/>
    </source>
</evidence>